<dbReference type="GO" id="GO:0008199">
    <property type="term" value="F:ferric iron binding"/>
    <property type="evidence" value="ECO:0007669"/>
    <property type="project" value="InterPro"/>
</dbReference>
<reference evidence="11" key="2">
    <citation type="journal article" date="2021" name="PeerJ">
        <title>Extensive microbial diversity within the chicken gut microbiome revealed by metagenomics and culture.</title>
        <authorList>
            <person name="Gilroy R."/>
            <person name="Ravi A."/>
            <person name="Getino M."/>
            <person name="Pursley I."/>
            <person name="Horton D.L."/>
            <person name="Alikhan N.F."/>
            <person name="Baker D."/>
            <person name="Gharbi K."/>
            <person name="Hall N."/>
            <person name="Watson M."/>
            <person name="Adriaenssens E.M."/>
            <person name="Foster-Nyarko E."/>
            <person name="Jarju S."/>
            <person name="Secka A."/>
            <person name="Antonio M."/>
            <person name="Oren A."/>
            <person name="Chaudhuri R.R."/>
            <person name="La Ragione R."/>
            <person name="Hildebrand F."/>
            <person name="Pallen M.J."/>
        </authorList>
    </citation>
    <scope>NUCLEOTIDE SEQUENCE</scope>
    <source>
        <strain evidence="11">CHK160-1198</strain>
    </source>
</reference>
<evidence type="ECO:0000256" key="4">
    <source>
        <dbReference type="ARBA" id="ARBA00022723"/>
    </source>
</evidence>
<feature type="domain" description="Ferritin-like diiron" evidence="10">
    <location>
        <begin position="1"/>
        <end position="145"/>
    </location>
</feature>
<keyword evidence="4 8" id="KW-0479">Metal-binding</keyword>
<dbReference type="Pfam" id="PF00210">
    <property type="entry name" value="Ferritin"/>
    <property type="match status" value="1"/>
</dbReference>
<sequence length="163" mass="18690">MMNTKMQTAINDQIQKEFYSAYLYLAMSAYCEESNLSGFAKWLKVQYHEEMEHGMKLMEHLLERGGKVTLGALAAPPSEFGTPLVMFTEVLKHEEYITANINELYEVALAEKDYPVQVMLQWFITEQVEEESNATTILEQLKLVGDNKGALIMLDKELGQRQD</sequence>
<feature type="binding site" evidence="8">
    <location>
        <position position="127"/>
    </location>
    <ligand>
        <name>Fe cation</name>
        <dbReference type="ChEBI" id="CHEBI:24875"/>
        <label>1</label>
    </ligand>
</feature>
<dbReference type="FunFam" id="1.20.1260.10:FF:000001">
    <property type="entry name" value="Non-heme ferritin"/>
    <property type="match status" value="1"/>
</dbReference>
<dbReference type="PANTHER" id="PTHR11431:SF127">
    <property type="entry name" value="BACTERIAL NON-HEME FERRITIN"/>
    <property type="match status" value="1"/>
</dbReference>
<organism evidence="11 12">
    <name type="scientific">Candidatus Avacidaminococcus intestinavium</name>
    <dbReference type="NCBI Taxonomy" id="2840684"/>
    <lineage>
        <taxon>Bacteria</taxon>
        <taxon>Bacillati</taxon>
        <taxon>Bacillota</taxon>
        <taxon>Negativicutes</taxon>
        <taxon>Acidaminococcales</taxon>
        <taxon>Acidaminococcaceae</taxon>
        <taxon>Acidaminococcaceae incertae sedis</taxon>
        <taxon>Candidatus Avacidaminococcus</taxon>
    </lineage>
</organism>
<proteinExistence type="inferred from homology"/>
<dbReference type="InterPro" id="IPR041719">
    <property type="entry name" value="Ferritin_prok"/>
</dbReference>
<dbReference type="InterPro" id="IPR012347">
    <property type="entry name" value="Ferritin-like"/>
</dbReference>
<dbReference type="InterPro" id="IPR009040">
    <property type="entry name" value="Ferritin-like_diiron"/>
</dbReference>
<accession>A0A9D1SLT7</accession>
<comment type="similarity">
    <text evidence="2 9">Belongs to the ferritin family. Prokaryotic subfamily.</text>
</comment>
<dbReference type="GO" id="GO:0008198">
    <property type="term" value="F:ferrous iron binding"/>
    <property type="evidence" value="ECO:0007669"/>
    <property type="project" value="TreeGrafter"/>
</dbReference>
<dbReference type="GO" id="GO:0042802">
    <property type="term" value="F:identical protein binding"/>
    <property type="evidence" value="ECO:0007669"/>
    <property type="project" value="UniProtKB-ARBA"/>
</dbReference>
<reference evidence="11" key="1">
    <citation type="submission" date="2020-10" db="EMBL/GenBank/DDBJ databases">
        <authorList>
            <person name="Gilroy R."/>
        </authorList>
    </citation>
    <scope>NUCLEOTIDE SEQUENCE</scope>
    <source>
        <strain evidence="11">CHK160-1198</strain>
    </source>
</reference>
<evidence type="ECO:0000256" key="3">
    <source>
        <dbReference type="ARBA" id="ARBA00022434"/>
    </source>
</evidence>
<dbReference type="InterPro" id="IPR001519">
    <property type="entry name" value="Ferritin"/>
</dbReference>
<dbReference type="GO" id="GO:0004322">
    <property type="term" value="F:ferroxidase activity"/>
    <property type="evidence" value="ECO:0007669"/>
    <property type="project" value="TreeGrafter"/>
</dbReference>
<evidence type="ECO:0000313" key="11">
    <source>
        <dbReference type="EMBL" id="HIU64956.1"/>
    </source>
</evidence>
<evidence type="ECO:0000313" key="12">
    <source>
        <dbReference type="Proteomes" id="UP000824099"/>
    </source>
</evidence>
<dbReference type="PROSITE" id="PS50905">
    <property type="entry name" value="FERRITIN_LIKE"/>
    <property type="match status" value="1"/>
</dbReference>
<keyword evidence="3 9" id="KW-0409">Iron storage</keyword>
<evidence type="ECO:0000256" key="8">
    <source>
        <dbReference type="PIRSR" id="PIRSR601519-1"/>
    </source>
</evidence>
<dbReference type="SUPFAM" id="SSF47240">
    <property type="entry name" value="Ferritin-like"/>
    <property type="match status" value="1"/>
</dbReference>
<dbReference type="CDD" id="cd01055">
    <property type="entry name" value="Nonheme_Ferritin"/>
    <property type="match status" value="1"/>
</dbReference>
<gene>
    <name evidence="11" type="ORF">IAB06_07995</name>
</gene>
<dbReference type="Proteomes" id="UP000824099">
    <property type="component" value="Unassembled WGS sequence"/>
</dbReference>
<dbReference type="Gene3D" id="1.20.1260.10">
    <property type="match status" value="1"/>
</dbReference>
<dbReference type="EC" id="1.16.3.2" evidence="9"/>
<evidence type="ECO:0000256" key="6">
    <source>
        <dbReference type="ARBA" id="ARBA00023004"/>
    </source>
</evidence>
<comment type="catalytic activity">
    <reaction evidence="7 9">
        <text>4 Fe(2+) + O2 + 6 H2O = 4 iron(III) oxide-hydroxide + 12 H(+)</text>
        <dbReference type="Rhea" id="RHEA:11972"/>
        <dbReference type="ChEBI" id="CHEBI:15377"/>
        <dbReference type="ChEBI" id="CHEBI:15378"/>
        <dbReference type="ChEBI" id="CHEBI:15379"/>
        <dbReference type="ChEBI" id="CHEBI:29033"/>
        <dbReference type="ChEBI" id="CHEBI:78619"/>
        <dbReference type="EC" id="1.16.3.2"/>
    </reaction>
</comment>
<dbReference type="GO" id="GO:0006826">
    <property type="term" value="P:iron ion transport"/>
    <property type="evidence" value="ECO:0007669"/>
    <property type="project" value="InterPro"/>
</dbReference>
<name>A0A9D1SLT7_9FIRM</name>
<evidence type="ECO:0000259" key="10">
    <source>
        <dbReference type="PROSITE" id="PS50905"/>
    </source>
</evidence>
<dbReference type="AlphaFoldDB" id="A0A9D1SLT7"/>
<dbReference type="EMBL" id="DVNI01000134">
    <property type="protein sequence ID" value="HIU64956.1"/>
    <property type="molecule type" value="Genomic_DNA"/>
</dbReference>
<feature type="binding site" evidence="8">
    <location>
        <position position="94"/>
    </location>
    <ligand>
        <name>Fe cation</name>
        <dbReference type="ChEBI" id="CHEBI:24875"/>
        <label>1</label>
    </ligand>
</feature>
<dbReference type="InterPro" id="IPR008331">
    <property type="entry name" value="Ferritin_DPS_dom"/>
</dbReference>
<comment type="caution">
    <text evidence="11">The sequence shown here is derived from an EMBL/GenBank/DDBJ whole genome shotgun (WGS) entry which is preliminary data.</text>
</comment>
<evidence type="ECO:0000256" key="9">
    <source>
        <dbReference type="RuleBase" id="RU361145"/>
    </source>
</evidence>
<feature type="binding site" evidence="8">
    <location>
        <position position="50"/>
    </location>
    <ligand>
        <name>Fe cation</name>
        <dbReference type="ChEBI" id="CHEBI:24875"/>
        <label>1</label>
    </ligand>
</feature>
<feature type="binding site" evidence="8">
    <location>
        <position position="53"/>
    </location>
    <ligand>
        <name>Fe cation</name>
        <dbReference type="ChEBI" id="CHEBI:24875"/>
        <label>1</label>
    </ligand>
</feature>
<dbReference type="GO" id="GO:0005829">
    <property type="term" value="C:cytosol"/>
    <property type="evidence" value="ECO:0007669"/>
    <property type="project" value="TreeGrafter"/>
</dbReference>
<evidence type="ECO:0000256" key="5">
    <source>
        <dbReference type="ARBA" id="ARBA00023002"/>
    </source>
</evidence>
<keyword evidence="6 8" id="KW-0408">Iron</keyword>
<keyword evidence="9" id="KW-0963">Cytoplasm</keyword>
<dbReference type="InterPro" id="IPR009078">
    <property type="entry name" value="Ferritin-like_SF"/>
</dbReference>
<evidence type="ECO:0000256" key="2">
    <source>
        <dbReference type="ARBA" id="ARBA00006950"/>
    </source>
</evidence>
<protein>
    <recommendedName>
        <fullName evidence="9">Ferritin</fullName>
        <ecNumber evidence="9">1.16.3.2</ecNumber>
    </recommendedName>
</protein>
<dbReference type="GO" id="GO:0006879">
    <property type="term" value="P:intracellular iron ion homeostasis"/>
    <property type="evidence" value="ECO:0007669"/>
    <property type="project" value="UniProtKB-KW"/>
</dbReference>
<comment type="subcellular location">
    <subcellularLocation>
        <location evidence="9">Cytoplasm</location>
    </subcellularLocation>
</comment>
<evidence type="ECO:0000256" key="7">
    <source>
        <dbReference type="ARBA" id="ARBA00048035"/>
    </source>
</evidence>
<keyword evidence="5" id="KW-0560">Oxidoreductase</keyword>
<dbReference type="PANTHER" id="PTHR11431">
    <property type="entry name" value="FERRITIN"/>
    <property type="match status" value="1"/>
</dbReference>
<comment type="function">
    <text evidence="1 9">Iron-storage protein.</text>
</comment>
<feature type="binding site" evidence="8">
    <location>
        <position position="17"/>
    </location>
    <ligand>
        <name>Fe cation</name>
        <dbReference type="ChEBI" id="CHEBI:24875"/>
        <label>1</label>
    </ligand>
</feature>
<evidence type="ECO:0000256" key="1">
    <source>
        <dbReference type="ARBA" id="ARBA00002485"/>
    </source>
</evidence>